<evidence type="ECO:0000256" key="2">
    <source>
        <dbReference type="ARBA" id="ARBA00010231"/>
    </source>
</evidence>
<evidence type="ECO:0000259" key="8">
    <source>
        <dbReference type="Pfam" id="PF02879"/>
    </source>
</evidence>
<dbReference type="InterPro" id="IPR016055">
    <property type="entry name" value="A-D-PHexomutase_a/b/a-I/II/III"/>
</dbReference>
<dbReference type="PANTHER" id="PTHR42946:SF1">
    <property type="entry name" value="PHOSPHOGLUCOMUTASE (ALPHA-D-GLUCOSE-1,6-BISPHOSPHATE-DEPENDENT)"/>
    <property type="match status" value="1"/>
</dbReference>
<dbReference type="InterPro" id="IPR005844">
    <property type="entry name" value="A-D-PHexomutase_a/b/a-I"/>
</dbReference>
<reference evidence="10 11" key="1">
    <citation type="submission" date="2020-08" db="EMBL/GenBank/DDBJ databases">
        <title>Genome public.</title>
        <authorList>
            <person name="Liu C."/>
            <person name="Sun Q."/>
        </authorList>
    </citation>
    <scope>NUCLEOTIDE SEQUENCE [LARGE SCALE GENOMIC DNA]</scope>
    <source>
        <strain evidence="10 11">BX1</strain>
    </source>
</reference>
<evidence type="ECO:0000256" key="6">
    <source>
        <dbReference type="ARBA" id="ARBA00023235"/>
    </source>
</evidence>
<comment type="similarity">
    <text evidence="2">Belongs to the phosphohexose mutase family.</text>
</comment>
<feature type="domain" description="Alpha-D-phosphohexomutase alpha/beta/alpha" evidence="9">
    <location>
        <begin position="280"/>
        <end position="395"/>
    </location>
</feature>
<comment type="cofactor">
    <cofactor evidence="1">
        <name>Mg(2+)</name>
        <dbReference type="ChEBI" id="CHEBI:18420"/>
    </cofactor>
</comment>
<keyword evidence="11" id="KW-1185">Reference proteome</keyword>
<proteinExistence type="inferred from homology"/>
<evidence type="ECO:0000256" key="1">
    <source>
        <dbReference type="ARBA" id="ARBA00001946"/>
    </source>
</evidence>
<sequence>MGSLSKLQNGSDVRGVALEVEGGAPVNLTPEIAGRIAAAFVRWLADKRGRGPGKLRIGVGHDSRLTAAALKEGTIRGIAAAGAVPVDCSMASTPAMFCATVYHETAFDGSVMLTASHLPKERNGMKFFIREGGLDKPDITALLALAEETPAPAPFAGTPERCGLLSIYAAALREKIKSGVNALDYDRPLAGLHVVLDAGNGAGGFFAGQVLAPLGAELSGSQFLEPDGNFPNHIPNPENKAAMDSIRAATVQNHADLGIIFDTDVDRMSAVLPDGGEVNRDAIIAMMAAILAPEYPGSTIVTDSVTSDRLTRFLEGTLGLHHHRFKRGYKNVINESIRLNNAGIPSPLAIETSGHGALSENYFLDDGAYLAVRLLIAAARAKREGRALGALIERLPPACEEAERRIPIEGEDFAATGKRVLAAFEERARARGYAVAPNSYEGVRLTLPEGWMLLRLSLHDPLLPLNVEGNAPGDCAKLLTAARGLLEGFPELNLSVLR</sequence>
<dbReference type="InterPro" id="IPR005841">
    <property type="entry name" value="Alpha-D-phosphohexomutase_SF"/>
</dbReference>
<dbReference type="PANTHER" id="PTHR42946">
    <property type="entry name" value="PHOSPHOHEXOSE MUTASE"/>
    <property type="match status" value="1"/>
</dbReference>
<keyword evidence="3" id="KW-0597">Phosphoprotein</keyword>
<name>A0ABR7NHR5_9FIRM</name>
<dbReference type="RefSeq" id="WP_262399478.1">
    <property type="nucleotide sequence ID" value="NZ_JACRTB010000007.1"/>
</dbReference>
<dbReference type="InterPro" id="IPR005845">
    <property type="entry name" value="A-D-PHexomutase_a/b/a-II"/>
</dbReference>
<feature type="domain" description="Alpha-D-phosphohexomutase alpha/beta/alpha" evidence="7">
    <location>
        <begin position="8"/>
        <end position="140"/>
    </location>
</feature>
<accession>A0ABR7NHR5</accession>
<dbReference type="SUPFAM" id="SSF55957">
    <property type="entry name" value="Phosphoglucomutase, C-terminal domain"/>
    <property type="match status" value="1"/>
</dbReference>
<keyword evidence="4" id="KW-0479">Metal-binding</keyword>
<comment type="caution">
    <text evidence="10">The sequence shown here is derived from an EMBL/GenBank/DDBJ whole genome shotgun (WGS) entry which is preliminary data.</text>
</comment>
<dbReference type="Gene3D" id="3.40.120.10">
    <property type="entry name" value="Alpha-D-Glucose-1,6-Bisphosphate, subunit A, domain 3"/>
    <property type="match status" value="3"/>
</dbReference>
<gene>
    <name evidence="10" type="ORF">H8717_05720</name>
</gene>
<dbReference type="CDD" id="cd03089">
    <property type="entry name" value="PMM_PGM"/>
    <property type="match status" value="1"/>
</dbReference>
<keyword evidence="6" id="KW-0413">Isomerase</keyword>
<evidence type="ECO:0000313" key="11">
    <source>
        <dbReference type="Proteomes" id="UP000658131"/>
    </source>
</evidence>
<keyword evidence="5" id="KW-0460">Magnesium</keyword>
<dbReference type="PRINTS" id="PR00509">
    <property type="entry name" value="PGMPMM"/>
</dbReference>
<evidence type="ECO:0000256" key="3">
    <source>
        <dbReference type="ARBA" id="ARBA00022553"/>
    </source>
</evidence>
<feature type="domain" description="Alpha-D-phosphohexomutase alpha/beta/alpha" evidence="8">
    <location>
        <begin position="190"/>
        <end position="275"/>
    </location>
</feature>
<organism evidence="10 11">
    <name type="scientific">Yanshouia hominis</name>
    <dbReference type="NCBI Taxonomy" id="2763673"/>
    <lineage>
        <taxon>Bacteria</taxon>
        <taxon>Bacillati</taxon>
        <taxon>Bacillota</taxon>
        <taxon>Clostridia</taxon>
        <taxon>Eubacteriales</taxon>
        <taxon>Oscillospiraceae</taxon>
        <taxon>Yanshouia</taxon>
    </lineage>
</organism>
<dbReference type="InterPro" id="IPR005846">
    <property type="entry name" value="A-D-PHexomutase_a/b/a-III"/>
</dbReference>
<evidence type="ECO:0000256" key="4">
    <source>
        <dbReference type="ARBA" id="ARBA00022723"/>
    </source>
</evidence>
<dbReference type="EMBL" id="JACRTB010000007">
    <property type="protein sequence ID" value="MBC8575910.1"/>
    <property type="molecule type" value="Genomic_DNA"/>
</dbReference>
<evidence type="ECO:0000256" key="5">
    <source>
        <dbReference type="ARBA" id="ARBA00022842"/>
    </source>
</evidence>
<dbReference type="InterPro" id="IPR050060">
    <property type="entry name" value="Phosphoglucosamine_mutase"/>
</dbReference>
<evidence type="ECO:0000313" key="10">
    <source>
        <dbReference type="EMBL" id="MBC8575910.1"/>
    </source>
</evidence>
<evidence type="ECO:0000259" key="7">
    <source>
        <dbReference type="Pfam" id="PF02878"/>
    </source>
</evidence>
<dbReference type="Pfam" id="PF02879">
    <property type="entry name" value="PGM_PMM_II"/>
    <property type="match status" value="1"/>
</dbReference>
<evidence type="ECO:0000259" key="9">
    <source>
        <dbReference type="Pfam" id="PF02880"/>
    </source>
</evidence>
<dbReference type="SUPFAM" id="SSF53738">
    <property type="entry name" value="Phosphoglucomutase, first 3 domains"/>
    <property type="match status" value="3"/>
</dbReference>
<protein>
    <submittedName>
        <fullName evidence="10">Phosphomannomutase/phosphoglucomutase</fullName>
    </submittedName>
</protein>
<dbReference type="Pfam" id="PF02880">
    <property type="entry name" value="PGM_PMM_III"/>
    <property type="match status" value="1"/>
</dbReference>
<dbReference type="Proteomes" id="UP000658131">
    <property type="component" value="Unassembled WGS sequence"/>
</dbReference>
<dbReference type="InterPro" id="IPR036900">
    <property type="entry name" value="A-D-PHexomutase_C_sf"/>
</dbReference>
<dbReference type="Pfam" id="PF02878">
    <property type="entry name" value="PGM_PMM_I"/>
    <property type="match status" value="1"/>
</dbReference>
<dbReference type="Gene3D" id="3.30.310.50">
    <property type="entry name" value="Alpha-D-phosphohexomutase, C-terminal domain"/>
    <property type="match status" value="1"/>
</dbReference>